<reference evidence="2 3" key="1">
    <citation type="submission" date="2020-08" db="EMBL/GenBank/DDBJ databases">
        <title>A Genomic Blueprint of the Chicken Gut Microbiome.</title>
        <authorList>
            <person name="Gilroy R."/>
            <person name="Ravi A."/>
            <person name="Getino M."/>
            <person name="Pursley I."/>
            <person name="Horton D.L."/>
            <person name="Alikhan N.-F."/>
            <person name="Baker D."/>
            <person name="Gharbi K."/>
            <person name="Hall N."/>
            <person name="Watson M."/>
            <person name="Adriaenssens E.M."/>
            <person name="Foster-Nyarko E."/>
            <person name="Jarju S."/>
            <person name="Secka A."/>
            <person name="Antonio M."/>
            <person name="Oren A."/>
            <person name="Chaudhuri R."/>
            <person name="La Ragione R.M."/>
            <person name="Hildebrand F."/>
            <person name="Pallen M.J."/>
        </authorList>
    </citation>
    <scope>NUCLEOTIDE SEQUENCE [LARGE SCALE GENOMIC DNA]</scope>
    <source>
        <strain evidence="2 3">A46</strain>
    </source>
</reference>
<dbReference type="EMBL" id="JACSPZ010000004">
    <property type="protein sequence ID" value="MBD8037386.1"/>
    <property type="molecule type" value="Genomic_DNA"/>
</dbReference>
<evidence type="ECO:0000313" key="3">
    <source>
        <dbReference type="Proteomes" id="UP000619101"/>
    </source>
</evidence>
<organism evidence="2 3">
    <name type="scientific">Solibacillus faecavium</name>
    <dbReference type="NCBI Taxonomy" id="2762221"/>
    <lineage>
        <taxon>Bacteria</taxon>
        <taxon>Bacillati</taxon>
        <taxon>Bacillota</taxon>
        <taxon>Bacilli</taxon>
        <taxon>Bacillales</taxon>
        <taxon>Caryophanaceae</taxon>
        <taxon>Solibacillus</taxon>
    </lineage>
</organism>
<dbReference type="Proteomes" id="UP000619101">
    <property type="component" value="Unassembled WGS sequence"/>
</dbReference>
<accession>A0ABR8XZK5</accession>
<evidence type="ECO:0000313" key="2">
    <source>
        <dbReference type="EMBL" id="MBD8037386.1"/>
    </source>
</evidence>
<feature type="domain" description="Suppressor of fused-like" evidence="1">
    <location>
        <begin position="35"/>
        <end position="188"/>
    </location>
</feature>
<proteinExistence type="predicted"/>
<evidence type="ECO:0000259" key="1">
    <source>
        <dbReference type="Pfam" id="PF05076"/>
    </source>
</evidence>
<keyword evidence="3" id="KW-1185">Reference proteome</keyword>
<dbReference type="Pfam" id="PF05076">
    <property type="entry name" value="SUFU"/>
    <property type="match status" value="1"/>
</dbReference>
<name>A0ABR8XZK5_9BACL</name>
<protein>
    <submittedName>
        <fullName evidence="2">Suppressor of fused domain protein</fullName>
    </submittedName>
</protein>
<comment type="caution">
    <text evidence="2">The sequence shown here is derived from an EMBL/GenBank/DDBJ whole genome shotgun (WGS) entry which is preliminary data.</text>
</comment>
<dbReference type="InterPro" id="IPR020941">
    <property type="entry name" value="SUFU-like_domain"/>
</dbReference>
<dbReference type="RefSeq" id="WP_191700434.1">
    <property type="nucleotide sequence ID" value="NZ_JACSPZ010000004.1"/>
</dbReference>
<sequence>MSISNENKIIAKTALHAFGGKPCVSKYWDENNVSNIDMLSTVNRPFDGVSSYSTIGLSDHSIELTVDETPLRIEIVGAIATGYKQYPNILASCAFCIINSKFSVSHGSVFRDIIKMYYPNTEMKHILFVSPFLWEDLNTLEFPNKKVAWLLAVPISENEYLFAQEKGTDTLEELFEQEEIDIFDLERESIL</sequence>
<gene>
    <name evidence="2" type="ORF">H9635_11590</name>
</gene>